<organism evidence="2 3">
    <name type="scientific">Blattamonas nauphoetae</name>
    <dbReference type="NCBI Taxonomy" id="2049346"/>
    <lineage>
        <taxon>Eukaryota</taxon>
        <taxon>Metamonada</taxon>
        <taxon>Preaxostyla</taxon>
        <taxon>Oxymonadida</taxon>
        <taxon>Blattamonas</taxon>
    </lineage>
</organism>
<dbReference type="EMBL" id="JARBJD010000101">
    <property type="protein sequence ID" value="KAK2952636.1"/>
    <property type="molecule type" value="Genomic_DNA"/>
</dbReference>
<keyword evidence="3" id="KW-1185">Reference proteome</keyword>
<dbReference type="Proteomes" id="UP001281761">
    <property type="component" value="Unassembled WGS sequence"/>
</dbReference>
<name>A0ABQ9XKU6_9EUKA</name>
<protein>
    <submittedName>
        <fullName evidence="2">Uncharacterized protein</fullName>
    </submittedName>
</protein>
<keyword evidence="1" id="KW-0732">Signal</keyword>
<reference evidence="2 3" key="1">
    <citation type="journal article" date="2022" name="bioRxiv">
        <title>Genomics of Preaxostyla Flagellates Illuminates Evolutionary Transitions and the Path Towards Mitochondrial Loss.</title>
        <authorList>
            <person name="Novak L.V.F."/>
            <person name="Treitli S.C."/>
            <person name="Pyrih J."/>
            <person name="Halakuc P."/>
            <person name="Pipaliya S.V."/>
            <person name="Vacek V."/>
            <person name="Brzon O."/>
            <person name="Soukal P."/>
            <person name="Eme L."/>
            <person name="Dacks J.B."/>
            <person name="Karnkowska A."/>
            <person name="Elias M."/>
            <person name="Hampl V."/>
        </authorList>
    </citation>
    <scope>NUCLEOTIDE SEQUENCE [LARGE SCALE GENOMIC DNA]</scope>
    <source>
        <strain evidence="2">NAU3</strain>
        <tissue evidence="2">Gut</tissue>
    </source>
</reference>
<dbReference type="SUPFAM" id="SSF51126">
    <property type="entry name" value="Pectin lyase-like"/>
    <property type="match status" value="1"/>
</dbReference>
<proteinExistence type="predicted"/>
<evidence type="ECO:0000313" key="3">
    <source>
        <dbReference type="Proteomes" id="UP001281761"/>
    </source>
</evidence>
<feature type="chain" id="PRO_5045947369" evidence="1">
    <location>
        <begin position="20"/>
        <end position="725"/>
    </location>
</feature>
<feature type="signal peptide" evidence="1">
    <location>
        <begin position="1"/>
        <end position="19"/>
    </location>
</feature>
<sequence>MISLSLVLCLFQHPVAITASSHKSTTITTHLNTGISVNDLASLFGQEWNTLSSGSNIINVLSIPEGTFVGRDIEIAHRSLELSGERSSERNEPGTQIIGWHESRRKMNEDIDNMHTMDRSMFSVKNASLSLKWMDFSLIGKSSERRQKSNEAGTSRLAIVSDSMLTISESRIEVSSMTSAILISPSTFEESGRESSVVVKKCSISNDVWEMRGVVETSSVPSFGGSVSVSIVDCSFDSQVVLGTDGIGLSLTRKARKRNEEVGMISSSLIRCSFVNMSSIGSSCQSQLSHLSQKMLGCVVSLTSSHLSGSTIRDMNTGGSVLCSNSSFSSLLPSPNSDSEIPTVTLPGQPSKPFVKDLDYYITEESGTEHTSVTFSHCQFGSTDEEYYGNVFESERPITIDQYSGTVSLLFCSFNWIYGYYDFGGVVSVYVPNHHDHMCFTAIMCNFSSIVAVSQGAAMRIEVADDILLDSCHFDDCWTINGGTVGGALRFDGLGREGSLKKFELVDCVFTDCWNKGYGGAVFSVRANLSIVDTMFESCYANGGSFFTLGGGVCLSMSSPLTVERSSFIGCSSCFVGGAIASMTQNDICISDTLVKDCVSGTTGAVFTQRAGNSENLSFSQVLFIGNSVGEDKTFFPDYMSLEENTTKFTDVAIMGSSFTDLPKLTFKDCYTTTSPDSAGTIVKGDELPTGFFVAERHLDSEFNKIGPFLSAKPTVIYQKPVLLS</sequence>
<comment type="caution">
    <text evidence="2">The sequence shown here is derived from an EMBL/GenBank/DDBJ whole genome shotgun (WGS) entry which is preliminary data.</text>
</comment>
<accession>A0ABQ9XKU6</accession>
<evidence type="ECO:0000313" key="2">
    <source>
        <dbReference type="EMBL" id="KAK2952636.1"/>
    </source>
</evidence>
<dbReference type="InterPro" id="IPR011050">
    <property type="entry name" value="Pectin_lyase_fold/virulence"/>
</dbReference>
<evidence type="ECO:0000256" key="1">
    <source>
        <dbReference type="SAM" id="SignalP"/>
    </source>
</evidence>
<gene>
    <name evidence="2" type="ORF">BLNAU_12464</name>
</gene>